<dbReference type="InterPro" id="IPR013507">
    <property type="entry name" value="DNA_mismatch_S5_2-like"/>
</dbReference>
<reference evidence="10" key="1">
    <citation type="journal article" date="2019" name="Int. J. Syst. Evol. Microbiol.">
        <title>The Global Catalogue of Microorganisms (GCM) 10K type strain sequencing project: providing services to taxonomists for standard genome sequencing and annotation.</title>
        <authorList>
            <consortium name="The Broad Institute Genomics Platform"/>
            <consortium name="The Broad Institute Genome Sequencing Center for Infectious Disease"/>
            <person name="Wu L."/>
            <person name="Ma J."/>
        </authorList>
    </citation>
    <scope>NUCLEOTIDE SEQUENCE [LARGE SCALE GENOMIC DNA]</scope>
    <source>
        <strain evidence="10">CCUG 61697</strain>
    </source>
</reference>
<keyword evidence="9" id="KW-0255">Endonuclease</keyword>
<evidence type="ECO:0000256" key="3">
    <source>
        <dbReference type="ARBA" id="ARBA00022763"/>
    </source>
</evidence>
<dbReference type="Pfam" id="PF08676">
    <property type="entry name" value="MutL_C"/>
    <property type="match status" value="1"/>
</dbReference>
<dbReference type="GO" id="GO:0004519">
    <property type="term" value="F:endonuclease activity"/>
    <property type="evidence" value="ECO:0007669"/>
    <property type="project" value="UniProtKB-KW"/>
</dbReference>
<evidence type="ECO:0000259" key="7">
    <source>
        <dbReference type="SMART" id="SM00853"/>
    </source>
</evidence>
<dbReference type="Gene3D" id="3.30.1370.100">
    <property type="entry name" value="MutL, C-terminal domain, regulatory subdomain"/>
    <property type="match status" value="1"/>
</dbReference>
<dbReference type="PANTHER" id="PTHR10073:SF12">
    <property type="entry name" value="DNA MISMATCH REPAIR PROTEIN MLH1"/>
    <property type="match status" value="1"/>
</dbReference>
<evidence type="ECO:0000313" key="10">
    <source>
        <dbReference type="Proteomes" id="UP001597102"/>
    </source>
</evidence>
<dbReference type="NCBIfam" id="NF000953">
    <property type="entry name" value="PRK00095.2-4"/>
    <property type="match status" value="1"/>
</dbReference>
<dbReference type="SUPFAM" id="SSF54211">
    <property type="entry name" value="Ribosomal protein S5 domain 2-like"/>
    <property type="match status" value="1"/>
</dbReference>
<keyword evidence="10" id="KW-1185">Reference proteome</keyword>
<dbReference type="InterPro" id="IPR014721">
    <property type="entry name" value="Ribsml_uS5_D2-typ_fold_subgr"/>
</dbReference>
<dbReference type="Pfam" id="PF01119">
    <property type="entry name" value="DNA_mis_repair"/>
    <property type="match status" value="1"/>
</dbReference>
<dbReference type="Gene3D" id="3.30.230.10">
    <property type="match status" value="1"/>
</dbReference>
<feature type="domain" description="MutL C-terminal dimerisation" evidence="7">
    <location>
        <begin position="427"/>
        <end position="571"/>
    </location>
</feature>
<dbReference type="InterPro" id="IPR020568">
    <property type="entry name" value="Ribosomal_Su5_D2-typ_SF"/>
</dbReference>
<evidence type="ECO:0000256" key="2">
    <source>
        <dbReference type="ARBA" id="ARBA00021975"/>
    </source>
</evidence>
<comment type="caution">
    <text evidence="9">The sequence shown here is derived from an EMBL/GenBank/DDBJ whole genome shotgun (WGS) entry which is preliminary data.</text>
</comment>
<dbReference type="Gene3D" id="3.30.565.10">
    <property type="entry name" value="Histidine kinase-like ATPase, C-terminal domain"/>
    <property type="match status" value="1"/>
</dbReference>
<dbReference type="CDD" id="cd16926">
    <property type="entry name" value="HATPase_MutL-MLH-PMS-like"/>
    <property type="match status" value="1"/>
</dbReference>
<evidence type="ECO:0000259" key="8">
    <source>
        <dbReference type="SMART" id="SM01340"/>
    </source>
</evidence>
<evidence type="ECO:0000256" key="1">
    <source>
        <dbReference type="ARBA" id="ARBA00006082"/>
    </source>
</evidence>
<dbReference type="InterPro" id="IPR038973">
    <property type="entry name" value="MutL/Mlh/Pms-like"/>
</dbReference>
<dbReference type="InterPro" id="IPR002099">
    <property type="entry name" value="MutL/Mlh/PMS"/>
</dbReference>
<dbReference type="InterPro" id="IPR020667">
    <property type="entry name" value="DNA_mismatch_repair_MutL"/>
</dbReference>
<keyword evidence="9" id="KW-0540">Nuclease</keyword>
<organism evidence="9 10">
    <name type="scientific">Methyloligella solikamskensis</name>
    <dbReference type="NCBI Taxonomy" id="1177756"/>
    <lineage>
        <taxon>Bacteria</taxon>
        <taxon>Pseudomonadati</taxon>
        <taxon>Pseudomonadota</taxon>
        <taxon>Alphaproteobacteria</taxon>
        <taxon>Hyphomicrobiales</taxon>
        <taxon>Hyphomicrobiaceae</taxon>
        <taxon>Methyloligella</taxon>
    </lineage>
</organism>
<accession>A0ABW3JE37</accession>
<feature type="region of interest" description="Disordered" evidence="6">
    <location>
        <begin position="395"/>
        <end position="417"/>
    </location>
</feature>
<dbReference type="HAMAP" id="MF_00149">
    <property type="entry name" value="DNA_mis_repair"/>
    <property type="match status" value="1"/>
</dbReference>
<evidence type="ECO:0000313" key="9">
    <source>
        <dbReference type="EMBL" id="MFD0988349.1"/>
    </source>
</evidence>
<proteinExistence type="inferred from homology"/>
<gene>
    <name evidence="5 9" type="primary">mutL</name>
    <name evidence="9" type="ORF">ACFQ2F_14720</name>
</gene>
<dbReference type="SMART" id="SM00853">
    <property type="entry name" value="MutL_C"/>
    <property type="match status" value="1"/>
</dbReference>
<dbReference type="RefSeq" id="WP_379091347.1">
    <property type="nucleotide sequence ID" value="NZ_JBHTJO010000002.1"/>
</dbReference>
<dbReference type="CDD" id="cd00782">
    <property type="entry name" value="MutL_Trans"/>
    <property type="match status" value="1"/>
</dbReference>
<comment type="similarity">
    <text evidence="1 5">Belongs to the DNA mismatch repair MutL/HexB family.</text>
</comment>
<name>A0ABW3JE37_9HYPH</name>
<dbReference type="NCBIfam" id="TIGR00585">
    <property type="entry name" value="mutl"/>
    <property type="match status" value="1"/>
</dbReference>
<dbReference type="InterPro" id="IPR042121">
    <property type="entry name" value="MutL_C_regsub"/>
</dbReference>
<dbReference type="InterPro" id="IPR036890">
    <property type="entry name" value="HATPase_C_sf"/>
</dbReference>
<evidence type="ECO:0000256" key="6">
    <source>
        <dbReference type="SAM" id="MobiDB-lite"/>
    </source>
</evidence>
<protein>
    <recommendedName>
        <fullName evidence="2 5">DNA mismatch repair protein MutL</fullName>
    </recommendedName>
</protein>
<dbReference type="PROSITE" id="PS00058">
    <property type="entry name" value="DNA_MISMATCH_REPAIR_1"/>
    <property type="match status" value="1"/>
</dbReference>
<sequence length="614" mass="66036">MSQPGQIRQLPPDLVNRIAAGEVVERPASVVKELVENAIDAGATRIDISATGGGLGLIRVADDGRGMDAEDLQLAVERHATSKLADETLSQIATLGFRGEALPSIGSAARLTIQSRAEGARHAHEITVDAGEKSPLKPAALNAGTTVEVRDLFYATPARLKFMKSERSETAAITDTVKRLALAQPEVGLSLTFGSRASLRLPPCQPGLLDDALARVGRILGDDFVRDAMPVKLTRNGITLQGFAGLPTLHRPNGMQQYLIVNGRPVKDKLLGGAVRAAYGDYIPAGRFPLLVLYVTLPPQEVDVNVHPAKAELRFRDAQTVRGMIVSGLRDALSAAGHRATNTLSDVALARLSERVNGPINGGAPGHYAPSNQPYRAPDRRFYGMAEAAQSPLAEIDRPSADTRASYEPAPEAAPDQPAVQYPLGAARAQLHDMFIVAETEDSLVIVDQHAAHERLVYERLKKSYANGGIARQMLLIPEIVELDEERTARLLEAAEKLETLGLVIEPFGGGAIAVRETPAILGQGDVKGLVTDLADELGEEDDDAQLLSERLDHVLATMACHGSVRAGRRLNGEEMNALLRDMEKTPHSGQCNHGRPTYVELSLAEIEKLFSRR</sequence>
<dbReference type="Pfam" id="PF13589">
    <property type="entry name" value="HATPase_c_3"/>
    <property type="match status" value="1"/>
</dbReference>
<dbReference type="InterPro" id="IPR014790">
    <property type="entry name" value="MutL_C"/>
</dbReference>
<keyword evidence="3 5" id="KW-0227">DNA damage</keyword>
<dbReference type="InterPro" id="IPR014762">
    <property type="entry name" value="DNA_mismatch_repair_CS"/>
</dbReference>
<evidence type="ECO:0000256" key="5">
    <source>
        <dbReference type="HAMAP-Rule" id="MF_00149"/>
    </source>
</evidence>
<feature type="domain" description="DNA mismatch repair protein S5" evidence="8">
    <location>
        <begin position="216"/>
        <end position="334"/>
    </location>
</feature>
<dbReference type="SMART" id="SM01340">
    <property type="entry name" value="DNA_mis_repair"/>
    <property type="match status" value="1"/>
</dbReference>
<dbReference type="Proteomes" id="UP001597102">
    <property type="component" value="Unassembled WGS sequence"/>
</dbReference>
<feature type="compositionally biased region" description="Low complexity" evidence="6">
    <location>
        <begin position="408"/>
        <end position="417"/>
    </location>
</feature>
<dbReference type="SUPFAM" id="SSF118116">
    <property type="entry name" value="DNA mismatch repair protein MutL"/>
    <property type="match status" value="1"/>
</dbReference>
<dbReference type="InterPro" id="IPR037198">
    <property type="entry name" value="MutL_C_sf"/>
</dbReference>
<dbReference type="InterPro" id="IPR042120">
    <property type="entry name" value="MutL_C_dimsub"/>
</dbReference>
<comment type="function">
    <text evidence="5">This protein is involved in the repair of mismatches in DNA. It is required for dam-dependent methyl-directed DNA mismatch repair. May act as a 'molecular matchmaker', a protein that promotes the formation of a stable complex between two or more DNA-binding proteins in an ATP-dependent manner without itself being part of a final effector complex.</text>
</comment>
<keyword evidence="9" id="KW-0378">Hydrolase</keyword>
<dbReference type="Gene3D" id="3.30.1540.20">
    <property type="entry name" value="MutL, C-terminal domain, dimerisation subdomain"/>
    <property type="match status" value="1"/>
</dbReference>
<evidence type="ECO:0000256" key="4">
    <source>
        <dbReference type="ARBA" id="ARBA00023204"/>
    </source>
</evidence>
<keyword evidence="4 5" id="KW-0234">DNA repair</keyword>
<dbReference type="EMBL" id="JBHTJO010000002">
    <property type="protein sequence ID" value="MFD0988349.1"/>
    <property type="molecule type" value="Genomic_DNA"/>
</dbReference>
<dbReference type="SUPFAM" id="SSF55874">
    <property type="entry name" value="ATPase domain of HSP90 chaperone/DNA topoisomerase II/histidine kinase"/>
    <property type="match status" value="1"/>
</dbReference>
<dbReference type="PANTHER" id="PTHR10073">
    <property type="entry name" value="DNA MISMATCH REPAIR PROTEIN MLH, PMS, MUTL"/>
    <property type="match status" value="1"/>
</dbReference>